<feature type="non-terminal residue" evidence="7">
    <location>
        <position position="1"/>
    </location>
</feature>
<dbReference type="Gene3D" id="2.20.25.420">
    <property type="entry name" value="ZPR1, zinc finger domain"/>
    <property type="match status" value="2"/>
</dbReference>
<evidence type="ECO:0000256" key="4">
    <source>
        <dbReference type="ARBA" id="ARBA00022833"/>
    </source>
</evidence>
<dbReference type="InterPro" id="IPR040141">
    <property type="entry name" value="ZPR1"/>
</dbReference>
<dbReference type="GO" id="GO:0005634">
    <property type="term" value="C:nucleus"/>
    <property type="evidence" value="ECO:0007669"/>
    <property type="project" value="TreeGrafter"/>
</dbReference>
<gene>
    <name evidence="7" type="primary">ZNF259</name>
</gene>
<dbReference type="FunFam" id="2.20.25.420:FF:000001">
    <property type="entry name" value="Zinc finger protein ZPR1"/>
    <property type="match status" value="1"/>
</dbReference>
<dbReference type="SMART" id="SM00709">
    <property type="entry name" value="Zpr1"/>
    <property type="match status" value="2"/>
</dbReference>
<keyword evidence="4" id="KW-0862">Zinc</keyword>
<dbReference type="InterPro" id="IPR004457">
    <property type="entry name" value="Znf_ZPR1"/>
</dbReference>
<dbReference type="FunFam" id="2.60.120.1040:FF:000003">
    <property type="entry name" value="Zinc finger protein zpr1"/>
    <property type="match status" value="1"/>
</dbReference>
<dbReference type="FunFam" id="2.20.25.420:FF:000002">
    <property type="entry name" value="Zinc finger protein ZPR1"/>
    <property type="match status" value="1"/>
</dbReference>
<evidence type="ECO:0000256" key="5">
    <source>
        <dbReference type="SAM" id="MobiDB-lite"/>
    </source>
</evidence>
<dbReference type="OrthoDB" id="308464at2759"/>
<evidence type="ECO:0000256" key="1">
    <source>
        <dbReference type="ARBA" id="ARBA00008354"/>
    </source>
</evidence>
<dbReference type="InterPro" id="IPR056180">
    <property type="entry name" value="ZPR1_jr_dom"/>
</dbReference>
<evidence type="ECO:0000313" key="7">
    <source>
        <dbReference type="EMBL" id="CDG71806.1"/>
    </source>
</evidence>
<dbReference type="GO" id="GO:0046983">
    <property type="term" value="F:protein dimerization activity"/>
    <property type="evidence" value="ECO:0007669"/>
    <property type="project" value="InterPro"/>
</dbReference>
<dbReference type="InterPro" id="IPR008906">
    <property type="entry name" value="HATC_C_dom"/>
</dbReference>
<dbReference type="InterPro" id="IPR042452">
    <property type="entry name" value="ZPR1_Znf1/2"/>
</dbReference>
<proteinExistence type="evidence at transcript level"/>
<dbReference type="Pfam" id="PF03367">
    <property type="entry name" value="Zn_ribbon_ZPR1"/>
    <property type="match status" value="2"/>
</dbReference>
<protein>
    <submittedName>
        <fullName evidence="7">Zinc finger protein ZPR1</fullName>
    </submittedName>
</protein>
<accession>T2MI65</accession>
<evidence type="ECO:0000256" key="2">
    <source>
        <dbReference type="ARBA" id="ARBA00022723"/>
    </source>
</evidence>
<dbReference type="GO" id="GO:0008270">
    <property type="term" value="F:zinc ion binding"/>
    <property type="evidence" value="ECO:0007669"/>
    <property type="project" value="UniProtKB-KW"/>
</dbReference>
<dbReference type="Pfam" id="PF22794">
    <property type="entry name" value="jr-ZPR1"/>
    <property type="match status" value="2"/>
</dbReference>
<dbReference type="EMBL" id="HAAD01005574">
    <property type="protein sequence ID" value="CDG71806.1"/>
    <property type="molecule type" value="mRNA"/>
</dbReference>
<feature type="domain" description="Zinc finger ZPR1-type" evidence="6">
    <location>
        <begin position="137"/>
        <end position="295"/>
    </location>
</feature>
<dbReference type="InterPro" id="IPR042451">
    <property type="entry name" value="ZPR1_A/B_dom"/>
</dbReference>
<dbReference type="PANTHER" id="PTHR10876">
    <property type="entry name" value="ZINC FINGER PROTEIN ZPR1"/>
    <property type="match status" value="1"/>
</dbReference>
<sequence>MASFKYQAAVMMENFEKSSPMDILQLIHKYSLTDAYPNTAIAICIFLTLPVTVATCERSFSKLKIIKNYLRSTMGQERLSCLAVVSIEHEVANALDFDDVISDFASKKARKKFLHSEIMSLFPDLSDAFEGPQEIESLCMQCYKNGVTKLLLTKIPFFKEVIISSFKCEHCGFSNNEVQPGSAIQPKGVRYTVTINDKKMMNRQVVKQASAMFRIEELDFEGPAFTSQGALTTIEGLFENAIAGLQQQQQLRMIQDPDLAKKIDEVINKLNEYKTGDIPFTLIVEDISGNSFVENPYAPDADPFVKIEYFKRSKEHNEQLGLNQENEDAQDDEKEEFEVLEFQTNCSSCNGPAPTRMKQLDIPHFKQVIIMATTCDACGKKTNEVRAGGAIEELGTRITFRMTDPSDLNRDVLTSESCTVSFPHLEMEFRLSSSGGKFTTLEGLLYNVLEHLGTISPFSFGDSAAKTNKVNDLVETIHKVIEGKEFITIVLDDPVGNSYLQNIYAPDPDPEIKIEKYERTQDQNDQYGLSDMKTENYINS</sequence>
<dbReference type="AlphaFoldDB" id="T2MI65"/>
<evidence type="ECO:0000259" key="6">
    <source>
        <dbReference type="SMART" id="SM00709"/>
    </source>
</evidence>
<feature type="domain" description="Zinc finger ZPR1-type" evidence="6">
    <location>
        <begin position="344"/>
        <end position="502"/>
    </location>
</feature>
<dbReference type="Gene3D" id="2.60.120.1040">
    <property type="entry name" value="ZPR1, A/B domain"/>
    <property type="match status" value="2"/>
</dbReference>
<keyword evidence="2" id="KW-0479">Metal-binding</keyword>
<evidence type="ECO:0000256" key="3">
    <source>
        <dbReference type="ARBA" id="ARBA00022771"/>
    </source>
</evidence>
<name>T2MI65_HYDVU</name>
<dbReference type="NCBIfam" id="TIGR00310">
    <property type="entry name" value="ZPR1_znf"/>
    <property type="match status" value="2"/>
</dbReference>
<organism evidence="7">
    <name type="scientific">Hydra vulgaris</name>
    <name type="common">Hydra</name>
    <name type="synonym">Hydra attenuata</name>
    <dbReference type="NCBI Taxonomy" id="6087"/>
    <lineage>
        <taxon>Eukaryota</taxon>
        <taxon>Metazoa</taxon>
        <taxon>Cnidaria</taxon>
        <taxon>Hydrozoa</taxon>
        <taxon>Hydroidolina</taxon>
        <taxon>Anthoathecata</taxon>
        <taxon>Aplanulata</taxon>
        <taxon>Hydridae</taxon>
        <taxon>Hydra</taxon>
    </lineage>
</organism>
<dbReference type="Pfam" id="PF05699">
    <property type="entry name" value="Dimer_Tnp_hAT"/>
    <property type="match status" value="1"/>
</dbReference>
<reference evidence="7" key="1">
    <citation type="journal article" date="2013" name="Genome Biol. Evol.">
        <title>Punctuated emergences of genetic and phenotypic innovations in eumetazoan, bilaterian, euteleostome, and hominidae ancestors.</title>
        <authorList>
            <person name="Wenger Y."/>
            <person name="Galliot B."/>
        </authorList>
    </citation>
    <scope>NUCLEOTIDE SEQUENCE</scope>
    <source>
        <tissue evidence="7">Whole animals</tissue>
    </source>
</reference>
<feature type="region of interest" description="Disordered" evidence="5">
    <location>
        <begin position="520"/>
        <end position="540"/>
    </location>
</feature>
<keyword evidence="3" id="KW-0863">Zinc-finger</keyword>
<dbReference type="FunFam" id="2.60.120.1040:FF:000006">
    <property type="entry name" value="Zinc finger protein zpr1"/>
    <property type="match status" value="1"/>
</dbReference>
<dbReference type="PANTHER" id="PTHR10876:SF0">
    <property type="entry name" value="ZINC FINGER PROTEIN ZPR1"/>
    <property type="match status" value="1"/>
</dbReference>
<comment type="similarity">
    <text evidence="1">Belongs to the ZPR1 family.</text>
</comment>